<dbReference type="InterPro" id="IPR036388">
    <property type="entry name" value="WH-like_DNA-bd_sf"/>
</dbReference>
<dbReference type="GO" id="GO:0004016">
    <property type="term" value="F:adenylate cyclase activity"/>
    <property type="evidence" value="ECO:0007669"/>
    <property type="project" value="TreeGrafter"/>
</dbReference>
<dbReference type="InterPro" id="IPR016032">
    <property type="entry name" value="Sig_transdc_resp-reg_C-effctor"/>
</dbReference>
<dbReference type="AlphaFoldDB" id="A0A9X3MR12"/>
<dbReference type="SUPFAM" id="SSF52540">
    <property type="entry name" value="P-loop containing nucleoside triphosphate hydrolases"/>
    <property type="match status" value="1"/>
</dbReference>
<keyword evidence="1" id="KW-0547">Nucleotide-binding</keyword>
<dbReference type="InterPro" id="IPR027417">
    <property type="entry name" value="P-loop_NTPase"/>
</dbReference>
<dbReference type="PANTHER" id="PTHR16305:SF35">
    <property type="entry name" value="TRANSCRIPTIONAL ACTIVATOR DOMAIN"/>
    <property type="match status" value="1"/>
</dbReference>
<dbReference type="GO" id="GO:0005737">
    <property type="term" value="C:cytoplasm"/>
    <property type="evidence" value="ECO:0007669"/>
    <property type="project" value="TreeGrafter"/>
</dbReference>
<dbReference type="SUPFAM" id="SSF46894">
    <property type="entry name" value="C-terminal effector domain of the bipartite response regulators"/>
    <property type="match status" value="1"/>
</dbReference>
<sequence>MSTGLDPVLLGRASERQSLDRVLDDARDGRSAVLVIRGEAGVGKTTLLRHCARQASGFRVAHVAGVQSEMELPFAGLHQLCARMLGEVEALPEPQRDALGVALGVTSGAAPDRYLVGLATLSLLSEIAARRPLACLIDDAQWLDAASGQVLGFVARRLHAESVAMIFAVREPLEVRELARLPELTLDGLADEDARALLSTVMPGRLDAAVRDRLVAETRGNPLAILELPSALDTPSTFEAPPARRIEERFVRQLELLDDHARLLLLVAAAEPADDARPVWRAAERLGVDPSATTDTRGLLTIGERVTFRHPLVRSAVYGAAPLERRRAVHAALADAVEETDRRAWHRAAAAPGPDEAVAAALEACAVRAEARGGPGAAAAFLERAGTLSTVPARRAERLLAAAGAKHDAGALDPALALLDALNADALDARGRAQVAILRGQIAFDQLRPGDAARHLAGAARRLEPVDGGLARETYLQALGAAMWDGGGMGEIAAAARAAPPAPAPPAAGDALLDAVARLVTDGHVAAAPALRLALELVLDAPDDWVWFAVAGNAITIAQELWEPDAWRALSARHEDFAREAGALVQLQYALGMQPWVYVLAGDMSRARAAIAEERAIAHATGNPSMAFVEMVRAAWCGEESELIAATRANTPVRGRIGCFAAYAGAILHNGLGRHAEALEAASRAFAPDHLGYGPFVVPELAEAAARTGDSQRLGSVIDWMAERTRVTRTDWSLGTEALVRALAGDGEVAYREAIMRFGRTWLRPQCARTQLLYGEWLRREGRRMAAREQLRAAYETFAAMGMEGFAERARRELAVTGETARRRTVETRDDLTPQERQIATLARDGLTNPEIGARLFLSPRTVEWHMKNVFKKLGIGSRTVLRDVLEGESRGV</sequence>
<feature type="domain" description="HTH luxR-type" evidence="3">
    <location>
        <begin position="825"/>
        <end position="892"/>
    </location>
</feature>
<dbReference type="PROSITE" id="PS50043">
    <property type="entry name" value="HTH_LUXR_2"/>
    <property type="match status" value="1"/>
</dbReference>
<dbReference type="InterPro" id="IPR041664">
    <property type="entry name" value="AAA_16"/>
</dbReference>
<dbReference type="GO" id="GO:0006355">
    <property type="term" value="P:regulation of DNA-templated transcription"/>
    <property type="evidence" value="ECO:0007669"/>
    <property type="project" value="InterPro"/>
</dbReference>
<accession>A0A9X3MR12</accession>
<dbReference type="EMBL" id="JAPDOD010000011">
    <property type="protein sequence ID" value="MDA0161361.1"/>
    <property type="molecule type" value="Genomic_DNA"/>
</dbReference>
<dbReference type="Proteomes" id="UP001149140">
    <property type="component" value="Unassembled WGS sequence"/>
</dbReference>
<dbReference type="Pfam" id="PF00196">
    <property type="entry name" value="GerE"/>
    <property type="match status" value="1"/>
</dbReference>
<proteinExistence type="predicted"/>
<dbReference type="InterPro" id="IPR000792">
    <property type="entry name" value="Tscrpt_reg_LuxR_C"/>
</dbReference>
<dbReference type="RefSeq" id="WP_270040565.1">
    <property type="nucleotide sequence ID" value="NZ_JAPDOD010000011.1"/>
</dbReference>
<dbReference type="Gene3D" id="3.40.50.300">
    <property type="entry name" value="P-loop containing nucleotide triphosphate hydrolases"/>
    <property type="match status" value="1"/>
</dbReference>
<evidence type="ECO:0000256" key="2">
    <source>
        <dbReference type="ARBA" id="ARBA00022840"/>
    </source>
</evidence>
<gene>
    <name evidence="4" type="ORF">OM076_13870</name>
</gene>
<comment type="caution">
    <text evidence="4">The sequence shown here is derived from an EMBL/GenBank/DDBJ whole genome shotgun (WGS) entry which is preliminary data.</text>
</comment>
<dbReference type="GO" id="GO:0003677">
    <property type="term" value="F:DNA binding"/>
    <property type="evidence" value="ECO:0007669"/>
    <property type="project" value="InterPro"/>
</dbReference>
<dbReference type="Pfam" id="PF13191">
    <property type="entry name" value="AAA_16"/>
    <property type="match status" value="1"/>
</dbReference>
<dbReference type="PRINTS" id="PR00038">
    <property type="entry name" value="HTHLUXR"/>
</dbReference>
<keyword evidence="5" id="KW-1185">Reference proteome</keyword>
<dbReference type="PANTHER" id="PTHR16305">
    <property type="entry name" value="TESTICULAR SOLUBLE ADENYLYL CYCLASE"/>
    <property type="match status" value="1"/>
</dbReference>
<protein>
    <submittedName>
        <fullName evidence="4">DUF2791 family P-loop domain-containing protein</fullName>
    </submittedName>
</protein>
<dbReference type="CDD" id="cd06170">
    <property type="entry name" value="LuxR_C_like"/>
    <property type="match status" value="1"/>
</dbReference>
<reference evidence="4" key="1">
    <citation type="submission" date="2022-10" db="EMBL/GenBank/DDBJ databases">
        <title>The WGS of Solirubrobacter ginsenosidimutans DSM 21036.</title>
        <authorList>
            <person name="Jiang Z."/>
        </authorList>
    </citation>
    <scope>NUCLEOTIDE SEQUENCE</scope>
    <source>
        <strain evidence="4">DSM 21036</strain>
    </source>
</reference>
<evidence type="ECO:0000313" key="4">
    <source>
        <dbReference type="EMBL" id="MDA0161361.1"/>
    </source>
</evidence>
<evidence type="ECO:0000313" key="5">
    <source>
        <dbReference type="Proteomes" id="UP001149140"/>
    </source>
</evidence>
<keyword evidence="2" id="KW-0067">ATP-binding</keyword>
<dbReference type="GO" id="GO:0005524">
    <property type="term" value="F:ATP binding"/>
    <property type="evidence" value="ECO:0007669"/>
    <property type="project" value="UniProtKB-KW"/>
</dbReference>
<dbReference type="SMART" id="SM00421">
    <property type="entry name" value="HTH_LUXR"/>
    <property type="match status" value="1"/>
</dbReference>
<evidence type="ECO:0000259" key="3">
    <source>
        <dbReference type="PROSITE" id="PS50043"/>
    </source>
</evidence>
<evidence type="ECO:0000256" key="1">
    <source>
        <dbReference type="ARBA" id="ARBA00022741"/>
    </source>
</evidence>
<dbReference type="Gene3D" id="1.10.10.10">
    <property type="entry name" value="Winged helix-like DNA-binding domain superfamily/Winged helix DNA-binding domain"/>
    <property type="match status" value="1"/>
</dbReference>
<dbReference type="PROSITE" id="PS00622">
    <property type="entry name" value="HTH_LUXR_1"/>
    <property type="match status" value="1"/>
</dbReference>
<organism evidence="4 5">
    <name type="scientific">Solirubrobacter ginsenosidimutans</name>
    <dbReference type="NCBI Taxonomy" id="490573"/>
    <lineage>
        <taxon>Bacteria</taxon>
        <taxon>Bacillati</taxon>
        <taxon>Actinomycetota</taxon>
        <taxon>Thermoleophilia</taxon>
        <taxon>Solirubrobacterales</taxon>
        <taxon>Solirubrobacteraceae</taxon>
        <taxon>Solirubrobacter</taxon>
    </lineage>
</organism>
<name>A0A9X3MR12_9ACTN</name>